<protein>
    <submittedName>
        <fullName evidence="9">Methyl-accepting chemotaxis sensory transducer</fullName>
    </submittedName>
</protein>
<feature type="region of interest" description="Disordered" evidence="5">
    <location>
        <begin position="524"/>
        <end position="585"/>
    </location>
</feature>
<keyword evidence="6" id="KW-1133">Transmembrane helix</keyword>
<name>F4G7F3_ALIDK</name>
<dbReference type="InterPro" id="IPR024478">
    <property type="entry name" value="HlyB_4HB_MCP"/>
</dbReference>
<dbReference type="GO" id="GO:0004888">
    <property type="term" value="F:transmembrane signaling receptor activity"/>
    <property type="evidence" value="ECO:0007669"/>
    <property type="project" value="InterPro"/>
</dbReference>
<dbReference type="InterPro" id="IPR003660">
    <property type="entry name" value="HAMP_dom"/>
</dbReference>
<dbReference type="GO" id="GO:0005886">
    <property type="term" value="C:plasma membrane"/>
    <property type="evidence" value="ECO:0007669"/>
    <property type="project" value="TreeGrafter"/>
</dbReference>
<keyword evidence="4" id="KW-0807">Transducer</keyword>
<evidence type="ECO:0000256" key="6">
    <source>
        <dbReference type="SAM" id="Phobius"/>
    </source>
</evidence>
<comment type="similarity">
    <text evidence="3">Belongs to the methyl-accepting chemotaxis (MCP) protein family.</text>
</comment>
<dbReference type="Gene3D" id="6.10.340.10">
    <property type="match status" value="1"/>
</dbReference>
<evidence type="ECO:0000259" key="8">
    <source>
        <dbReference type="PROSITE" id="PS50885"/>
    </source>
</evidence>
<dbReference type="GO" id="GO:0007165">
    <property type="term" value="P:signal transduction"/>
    <property type="evidence" value="ECO:0007669"/>
    <property type="project" value="UniProtKB-KW"/>
</dbReference>
<evidence type="ECO:0000256" key="1">
    <source>
        <dbReference type="ARBA" id="ARBA00004370"/>
    </source>
</evidence>
<dbReference type="STRING" id="596154.Alide2_3142"/>
<dbReference type="InterPro" id="IPR004089">
    <property type="entry name" value="MCPsignal_dom"/>
</dbReference>
<feature type="compositionally biased region" description="Pro residues" evidence="5">
    <location>
        <begin position="544"/>
        <end position="558"/>
    </location>
</feature>
<evidence type="ECO:0000256" key="2">
    <source>
        <dbReference type="ARBA" id="ARBA00022481"/>
    </source>
</evidence>
<evidence type="ECO:0000256" key="5">
    <source>
        <dbReference type="SAM" id="MobiDB-lite"/>
    </source>
</evidence>
<dbReference type="SMART" id="SM00304">
    <property type="entry name" value="HAMP"/>
    <property type="match status" value="1"/>
</dbReference>
<feature type="domain" description="HAMP" evidence="8">
    <location>
        <begin position="212"/>
        <end position="264"/>
    </location>
</feature>
<dbReference type="PANTHER" id="PTHR43531:SF14">
    <property type="entry name" value="METHYL-ACCEPTING CHEMOTAXIS PROTEIN I-RELATED"/>
    <property type="match status" value="1"/>
</dbReference>
<evidence type="ECO:0000313" key="9">
    <source>
        <dbReference type="EMBL" id="AEB85483.1"/>
    </source>
</evidence>
<sequence length="585" mass="60670">MRLSDMRVGVKLGLAFAAMALLNLVLGGLAVVWLGHVNEDTREIANKWLPSVQALGDMRATANRLRASEIGAVLGSDPQLVPRLREDVAAVGRLLGEAEQRYAPMVAPSEAPLYAEFKNHRDAYLRAQARLMEMVADESRRAEAAHMLYGESQKTFINMAETIGKLSRASHEGSQAAYAESQQTFGSARGSVIAVLAVVIAAAIALGLWITRLVTRPVAHAVQAAREIAQGNLAASLSVHGRDELGQLTQALVDMQANLARVVSDVRANAESVATASAQIAQGNGDLSARTESQASALQETAASMEQLGATVRQNADNAAQANQLAMSASTVAAQGGEVVSEVVDTMRGINDASRKIADIIGVIDGIAFQTNILALNAAVEAARAGEQGRGFAVVAGEVRSLAQRSAEAAKEIKQLITASVERVEQGTQLVDKAGETMTEVVGAIRRVTDIVGEISAASSEQSSGVAQVGEAITQMDQATQRNAALVEESAAAASSLKAQAAQLVQAVAVFRLAQGGGGAIAPRPSPAAAVPAAAPQPRVAAPAPAPKAAPPRKPAAPAPNAAAPAAQRPRLAVVPKNDDDWESF</sequence>
<reference evidence="9 10" key="1">
    <citation type="journal article" date="2011" name="J. Bacteriol.">
        <title>Genome Sequences of Alicycliphilus denitrificans Strains BC and K601T.</title>
        <authorList>
            <person name="Oosterkamp M.J."/>
            <person name="Veuskens T."/>
            <person name="Plugge C.M."/>
            <person name="Langenhoff A.A."/>
            <person name="Gerritse J."/>
            <person name="van Berkel W.J."/>
            <person name="Pieper D.H."/>
            <person name="Junca H."/>
            <person name="Goodwin L.A."/>
            <person name="Daligault H.E."/>
            <person name="Bruce D.C."/>
            <person name="Detter J.C."/>
            <person name="Tapia R."/>
            <person name="Han C.S."/>
            <person name="Land M.L."/>
            <person name="Hauser L.J."/>
            <person name="Smidt H."/>
            <person name="Stams A.J."/>
        </authorList>
    </citation>
    <scope>NUCLEOTIDE SEQUENCE [LARGE SCALE GENOMIC DNA]</scope>
    <source>
        <strain evidence="10">DSM 14773 / CIP 107495 / K601</strain>
    </source>
</reference>
<comment type="subcellular location">
    <subcellularLocation>
        <location evidence="1">Membrane</location>
    </subcellularLocation>
</comment>
<dbReference type="Pfam" id="PF00015">
    <property type="entry name" value="MCPsignal"/>
    <property type="match status" value="1"/>
</dbReference>
<gene>
    <name evidence="9" type="ordered locus">Alide2_3142</name>
</gene>
<dbReference type="Gene3D" id="1.10.287.950">
    <property type="entry name" value="Methyl-accepting chemotaxis protein"/>
    <property type="match status" value="1"/>
</dbReference>
<dbReference type="PROSITE" id="PS50111">
    <property type="entry name" value="CHEMOTAXIS_TRANSDUC_2"/>
    <property type="match status" value="1"/>
</dbReference>
<reference evidence="9 10" key="2">
    <citation type="submission" date="2011-04" db="EMBL/GenBank/DDBJ databases">
        <title>Complete sequence of chromosome of Alicycliphilus denitrificans K601.</title>
        <authorList>
            <consortium name="US DOE Joint Genome Institute"/>
            <person name="Lucas S."/>
            <person name="Han J."/>
            <person name="Lapidus A."/>
            <person name="Cheng J.-F."/>
            <person name="Goodwin L."/>
            <person name="Pitluck S."/>
            <person name="Peters L."/>
            <person name="Zeytun A."/>
            <person name="Detter J.C."/>
            <person name="Han C."/>
            <person name="Tapia R."/>
            <person name="Land M."/>
            <person name="Hauser L."/>
            <person name="Kyrpides N."/>
            <person name="Ivanova N."/>
            <person name="Mikhailova N."/>
            <person name="Pagani I."/>
            <person name="Oosterkamp M."/>
            <person name="Pieper D."/>
            <person name="van Berkel W."/>
            <person name="Langenhoff A."/>
            <person name="Smidt H."/>
            <person name="Stams A."/>
            <person name="Woyke T."/>
        </authorList>
    </citation>
    <scope>NUCLEOTIDE SEQUENCE [LARGE SCALE GENOMIC DNA]</scope>
    <source>
        <strain evidence="10">DSM 14773 / CIP 107495 / K601</strain>
    </source>
</reference>
<dbReference type="InterPro" id="IPR004090">
    <property type="entry name" value="Chemotax_Me-accpt_rcpt"/>
</dbReference>
<keyword evidence="6" id="KW-0812">Transmembrane</keyword>
<dbReference type="AlphaFoldDB" id="F4G7F3"/>
<dbReference type="EMBL" id="CP002657">
    <property type="protein sequence ID" value="AEB85483.1"/>
    <property type="molecule type" value="Genomic_DNA"/>
</dbReference>
<dbReference type="eggNOG" id="COG0840">
    <property type="taxonomic scope" value="Bacteria"/>
</dbReference>
<keyword evidence="6" id="KW-0472">Membrane</keyword>
<dbReference type="KEGG" id="adk:Alide2_3142"/>
<dbReference type="PROSITE" id="PS50885">
    <property type="entry name" value="HAMP"/>
    <property type="match status" value="1"/>
</dbReference>
<dbReference type="PRINTS" id="PR00260">
    <property type="entry name" value="CHEMTRNSDUCR"/>
</dbReference>
<dbReference type="SMART" id="SM00283">
    <property type="entry name" value="MA"/>
    <property type="match status" value="1"/>
</dbReference>
<evidence type="ECO:0000256" key="3">
    <source>
        <dbReference type="ARBA" id="ARBA00029447"/>
    </source>
</evidence>
<keyword evidence="10" id="KW-1185">Reference proteome</keyword>
<organism evidence="9 10">
    <name type="scientific">Alicycliphilus denitrificans (strain DSM 14773 / CIP 107495 / K601)</name>
    <dbReference type="NCBI Taxonomy" id="596154"/>
    <lineage>
        <taxon>Bacteria</taxon>
        <taxon>Pseudomonadati</taxon>
        <taxon>Pseudomonadota</taxon>
        <taxon>Betaproteobacteria</taxon>
        <taxon>Burkholderiales</taxon>
        <taxon>Comamonadaceae</taxon>
        <taxon>Alicycliphilus</taxon>
    </lineage>
</organism>
<dbReference type="Pfam" id="PF00672">
    <property type="entry name" value="HAMP"/>
    <property type="match status" value="1"/>
</dbReference>
<dbReference type="CDD" id="cd11386">
    <property type="entry name" value="MCP_signal"/>
    <property type="match status" value="1"/>
</dbReference>
<dbReference type="Pfam" id="PF12729">
    <property type="entry name" value="4HB_MCP_1"/>
    <property type="match status" value="1"/>
</dbReference>
<keyword evidence="2" id="KW-0488">Methylation</keyword>
<dbReference type="GO" id="GO:0006935">
    <property type="term" value="P:chemotaxis"/>
    <property type="evidence" value="ECO:0007669"/>
    <property type="project" value="InterPro"/>
</dbReference>
<evidence type="ECO:0000256" key="4">
    <source>
        <dbReference type="PROSITE-ProRule" id="PRU00284"/>
    </source>
</evidence>
<dbReference type="RefSeq" id="WP_013722544.1">
    <property type="nucleotide sequence ID" value="NC_015422.1"/>
</dbReference>
<dbReference type="OrthoDB" id="9763018at2"/>
<evidence type="ECO:0000313" key="10">
    <source>
        <dbReference type="Proteomes" id="UP000007938"/>
    </source>
</evidence>
<dbReference type="FunFam" id="1.10.287.950:FF:000001">
    <property type="entry name" value="Methyl-accepting chemotaxis sensory transducer"/>
    <property type="match status" value="1"/>
</dbReference>
<dbReference type="PANTHER" id="PTHR43531">
    <property type="entry name" value="PROTEIN ICFG"/>
    <property type="match status" value="1"/>
</dbReference>
<dbReference type="SUPFAM" id="SSF58104">
    <property type="entry name" value="Methyl-accepting chemotaxis protein (MCP) signaling domain"/>
    <property type="match status" value="1"/>
</dbReference>
<feature type="compositionally biased region" description="Low complexity" evidence="5">
    <location>
        <begin position="559"/>
        <end position="576"/>
    </location>
</feature>
<accession>F4G7F3</accession>
<dbReference type="InterPro" id="IPR051310">
    <property type="entry name" value="MCP_chemotaxis"/>
</dbReference>
<dbReference type="HOGENOM" id="CLU_000445_107_16_4"/>
<dbReference type="Proteomes" id="UP000007938">
    <property type="component" value="Chromosome"/>
</dbReference>
<feature type="transmembrane region" description="Helical" evidence="6">
    <location>
        <begin position="192"/>
        <end position="210"/>
    </location>
</feature>
<dbReference type="CDD" id="cd06225">
    <property type="entry name" value="HAMP"/>
    <property type="match status" value="1"/>
</dbReference>
<feature type="domain" description="Methyl-accepting transducer" evidence="7">
    <location>
        <begin position="269"/>
        <end position="498"/>
    </location>
</feature>
<proteinExistence type="inferred from homology"/>
<feature type="compositionally biased region" description="Low complexity" evidence="5">
    <location>
        <begin position="524"/>
        <end position="543"/>
    </location>
</feature>
<feature type="transmembrane region" description="Helical" evidence="6">
    <location>
        <begin position="12"/>
        <end position="34"/>
    </location>
</feature>
<evidence type="ECO:0000259" key="7">
    <source>
        <dbReference type="PROSITE" id="PS50111"/>
    </source>
</evidence>